<evidence type="ECO:0000256" key="3">
    <source>
        <dbReference type="ARBA" id="ARBA00023122"/>
    </source>
</evidence>
<comment type="caution">
    <text evidence="8">The sequence shown here is derived from an EMBL/GenBank/DDBJ whole genome shotgun (WGS) entry which is preliminary data.</text>
</comment>
<evidence type="ECO:0000256" key="4">
    <source>
        <dbReference type="ARBA" id="ARBA00025878"/>
    </source>
</evidence>
<dbReference type="AlphaFoldDB" id="A0A8T0EZL5"/>
<dbReference type="InterPro" id="IPR050511">
    <property type="entry name" value="AMPK_gamma/SDS23_families"/>
</dbReference>
<accession>A0A8T0EZL5</accession>
<feature type="region of interest" description="Disordered" evidence="6">
    <location>
        <begin position="117"/>
        <end position="213"/>
    </location>
</feature>
<feature type="compositionally biased region" description="Polar residues" evidence="6">
    <location>
        <begin position="201"/>
        <end position="213"/>
    </location>
</feature>
<evidence type="ECO:0000313" key="9">
    <source>
        <dbReference type="Proteomes" id="UP000807504"/>
    </source>
</evidence>
<gene>
    <name evidence="8" type="ORF">HNY73_013386</name>
</gene>
<keyword evidence="8" id="KW-0418">Kinase</keyword>
<evidence type="ECO:0000259" key="7">
    <source>
        <dbReference type="PROSITE" id="PS51371"/>
    </source>
</evidence>
<reference evidence="8" key="1">
    <citation type="journal article" date="2020" name="bioRxiv">
        <title>Chromosome-level reference genome of the European wasp spider Argiope bruennichi: a resource for studies on range expansion and evolutionary adaptation.</title>
        <authorList>
            <person name="Sheffer M.M."/>
            <person name="Hoppe A."/>
            <person name="Krehenwinkel H."/>
            <person name="Uhl G."/>
            <person name="Kuss A.W."/>
            <person name="Jensen L."/>
            <person name="Jensen C."/>
            <person name="Gillespie R.G."/>
            <person name="Hoff K.J."/>
            <person name="Prost S."/>
        </authorList>
    </citation>
    <scope>NUCLEOTIDE SEQUENCE</scope>
</reference>
<dbReference type="InterPro" id="IPR046342">
    <property type="entry name" value="CBS_dom_sf"/>
</dbReference>
<dbReference type="CDD" id="cd04618">
    <property type="entry name" value="CBS_euAMPK_gamma-like_repeat1"/>
    <property type="match status" value="1"/>
</dbReference>
<proteinExistence type="inferred from homology"/>
<dbReference type="SUPFAM" id="SSF54631">
    <property type="entry name" value="CBS-domain pair"/>
    <property type="match status" value="2"/>
</dbReference>
<feature type="domain" description="CBS" evidence="7">
    <location>
        <begin position="252"/>
        <end position="316"/>
    </location>
</feature>
<protein>
    <submittedName>
        <fullName evidence="8">5'-AMP-activated protein kinase subunit like protein</fullName>
    </submittedName>
</protein>
<keyword evidence="3 5" id="KW-0129">CBS domain</keyword>
<evidence type="ECO:0000256" key="6">
    <source>
        <dbReference type="SAM" id="MobiDB-lite"/>
    </source>
</evidence>
<dbReference type="PROSITE" id="PS51371">
    <property type="entry name" value="CBS"/>
    <property type="match status" value="3"/>
</dbReference>
<dbReference type="PANTHER" id="PTHR13780">
    <property type="entry name" value="AMP-ACTIVATED PROTEIN KINASE, GAMMA REGULATORY SUBUNIT"/>
    <property type="match status" value="1"/>
</dbReference>
<reference evidence="8" key="2">
    <citation type="submission" date="2020-06" db="EMBL/GenBank/DDBJ databases">
        <authorList>
            <person name="Sheffer M."/>
        </authorList>
    </citation>
    <scope>NUCLEOTIDE SEQUENCE</scope>
</reference>
<feature type="compositionally biased region" description="Polar residues" evidence="6">
    <location>
        <begin position="162"/>
        <end position="171"/>
    </location>
</feature>
<name>A0A8T0EZL5_ARGBR</name>
<evidence type="ECO:0000256" key="5">
    <source>
        <dbReference type="PROSITE-ProRule" id="PRU00703"/>
    </source>
</evidence>
<evidence type="ECO:0000256" key="2">
    <source>
        <dbReference type="ARBA" id="ARBA00022737"/>
    </source>
</evidence>
<dbReference type="Pfam" id="PF00571">
    <property type="entry name" value="CBS"/>
    <property type="match status" value="3"/>
</dbReference>
<dbReference type="SMART" id="SM00116">
    <property type="entry name" value="CBS"/>
    <property type="match status" value="4"/>
</dbReference>
<evidence type="ECO:0000256" key="1">
    <source>
        <dbReference type="ARBA" id="ARBA00006750"/>
    </source>
</evidence>
<feature type="domain" description="CBS" evidence="7">
    <location>
        <begin position="485"/>
        <end position="542"/>
    </location>
</feature>
<dbReference type="GO" id="GO:0016208">
    <property type="term" value="F:AMP binding"/>
    <property type="evidence" value="ECO:0007669"/>
    <property type="project" value="TreeGrafter"/>
</dbReference>
<dbReference type="Proteomes" id="UP000807504">
    <property type="component" value="Unassembled WGS sequence"/>
</dbReference>
<keyword evidence="2" id="KW-0677">Repeat</keyword>
<dbReference type="GO" id="GO:0016301">
    <property type="term" value="F:kinase activity"/>
    <property type="evidence" value="ECO:0007669"/>
    <property type="project" value="UniProtKB-KW"/>
</dbReference>
<evidence type="ECO:0000313" key="8">
    <source>
        <dbReference type="EMBL" id="KAF8783191.1"/>
    </source>
</evidence>
<dbReference type="GO" id="GO:0005737">
    <property type="term" value="C:cytoplasm"/>
    <property type="evidence" value="ECO:0007669"/>
    <property type="project" value="TreeGrafter"/>
</dbReference>
<keyword evidence="8" id="KW-0808">Transferase</keyword>
<comment type="subunit">
    <text evidence="4">AMPK is a heterotrimer of an alpha catalytic subunit (PRKAA1 or PRKAA2), a beta (PRKAB1 or PRKAB2) and a gamma non-catalytic subunits (PRKAG1, PRKAG2 or PRKAG3). Interacts with FNIP1 and FNIP2.</text>
</comment>
<sequence>MPVLIKNQGPCPLVTVENAEPAEPPCNSTTVEEECATPPARVRMRSLSGGAYRLSTTLPATGRMRRQSGDDVLTRVSPSRRAALFEHFRPRSKSDSKGKRPTFLSNLKNTFFSGSAQRKTSLEADPPYLEPLQPGGDYRQRSRSGSETKGGTMSKMIDLFRSRSNSLSTESGNKKPLSSLVPANALLRRHSVDPDRRRKPFSSSYRSLETQQGEPYVCHTEEDGVERIDYTNMAEEKIIPTFLGSHPCYDVMPTSGKVVVFSVELLVKNAFSALLSNEIKAAPLWDAGIMDFVGMLTISDFINVLKYYYITKPEDMKDIENQSIATWRRMTGVPKKFVKINGQDSLAQAAKFLIQERIHRIPVFDEKRQCVLFVLTKKRLLQFLSQGLLEKFDKTNVRTPSFFKKTIRELKIGTFEDIAVVYKETKVIDALSIFVTRNVSALPVLNKDNILIDLFEKFDVFGLAKDQTYHNLEMTVDDVISKPYARETAWICTMDETLQTVITKFVTRKVHRLVVIDARRGVAGMISLSDILQFLVVQPLALMESATVSDTILEGTEGAVGGTEVEVEVDSPVDVDLVTGVAHMKICESSETTDDTQEEEEASAAD</sequence>
<dbReference type="GO" id="GO:0019887">
    <property type="term" value="F:protein kinase regulator activity"/>
    <property type="evidence" value="ECO:0007669"/>
    <property type="project" value="TreeGrafter"/>
</dbReference>
<keyword evidence="9" id="KW-1185">Reference proteome</keyword>
<dbReference type="EMBL" id="JABXBU010001863">
    <property type="protein sequence ID" value="KAF8783191.1"/>
    <property type="molecule type" value="Genomic_DNA"/>
</dbReference>
<comment type="similarity">
    <text evidence="1">Belongs to the 5'-AMP-activated protein kinase gamma subunit family.</text>
</comment>
<dbReference type="InterPro" id="IPR000644">
    <property type="entry name" value="CBS_dom"/>
</dbReference>
<dbReference type="PANTHER" id="PTHR13780:SF35">
    <property type="entry name" value="LD22662P"/>
    <property type="match status" value="1"/>
</dbReference>
<dbReference type="GO" id="GO:0019901">
    <property type="term" value="F:protein kinase binding"/>
    <property type="evidence" value="ECO:0007669"/>
    <property type="project" value="TreeGrafter"/>
</dbReference>
<dbReference type="Gene3D" id="3.10.580.10">
    <property type="entry name" value="CBS-domain"/>
    <property type="match status" value="2"/>
</dbReference>
<organism evidence="8 9">
    <name type="scientific">Argiope bruennichi</name>
    <name type="common">Wasp spider</name>
    <name type="synonym">Aranea bruennichi</name>
    <dbReference type="NCBI Taxonomy" id="94029"/>
    <lineage>
        <taxon>Eukaryota</taxon>
        <taxon>Metazoa</taxon>
        <taxon>Ecdysozoa</taxon>
        <taxon>Arthropoda</taxon>
        <taxon>Chelicerata</taxon>
        <taxon>Arachnida</taxon>
        <taxon>Araneae</taxon>
        <taxon>Araneomorphae</taxon>
        <taxon>Entelegynae</taxon>
        <taxon>Araneoidea</taxon>
        <taxon>Araneidae</taxon>
        <taxon>Argiope</taxon>
    </lineage>
</organism>
<dbReference type="GO" id="GO:0005634">
    <property type="term" value="C:nucleus"/>
    <property type="evidence" value="ECO:0007669"/>
    <property type="project" value="TreeGrafter"/>
</dbReference>
<dbReference type="GO" id="GO:0031588">
    <property type="term" value="C:nucleotide-activated protein kinase complex"/>
    <property type="evidence" value="ECO:0007669"/>
    <property type="project" value="TreeGrafter"/>
</dbReference>
<feature type="domain" description="CBS" evidence="7">
    <location>
        <begin position="330"/>
        <end position="390"/>
    </location>
</feature>